<name>A0A916V1A0_9HYPH</name>
<dbReference type="InterPro" id="IPR027417">
    <property type="entry name" value="P-loop_NTPase"/>
</dbReference>
<sequence>MRGAVAPDDPLALAAITLFVPTRRAARSLGTEFARALGGRSAILPAIRTIGDDEDAALFDAGSTGLEPVMSPLERRMLIARFVRQWKAGLNTQALELLAGEAVVLPASAADALWLAGDLATLLDETTNEAATLSGLVDLAPERLAGWWQLTLTFLQILTKFWPEVLAERGAMDAAAARNLFLERAAERYRSLGSAGPVIVAGSTATAPATLALMRAVAQMENGALVLPGLDRHLEPRGFDAIDIARAPGRSGTAPGHPQFGLKKILAGLLIPREVVEHIAPPENSAATAREAFVADALRPAETTDAWGEGTARHPPEALDGLALVEAVDEREEALAIAIAMRDALSAPEATVALTTPDRSLARRVVAELKRFGIEANDSAGRPLAATAPGTLLTLAVEAALTPGDPIVLVGLLKHPLLRLGLLPGEARRAARAIETLSLRGTVGIADAARLAAIFAEARAAAEDAATRAPPRPVRLVPAADRDLAVTLSARLETALLPLTALRPAPPATVDIFARAVTEVLEALAAGPDGDASELYREEAGAALATFLAGLLACPDTGFAFASSELSDVMTALMAGETVRPRGGLSARAFVWGTLEARLQSVDTMVLGGLNEGSWPARAGSDAFLSRLMRAEIALDPPERRIGLAAHDFTQALGASRVVMTRAQRVGGAPAIASRWLQRLTTLAGEAGTARLRQAGAAFLGHARRLDQLPEVPRSPRPAPRPPLADRPGKYSVTEVETLIRDPYAIHAKKILRLEPMPELMRDPGAADRGNLYHAVLAGFVTDGIDPADPDAEEKLLTLAREKFDAEQLPAEVEAIWWPRMETLAANYVAWERARGTRVVRRFEEARGSWRFEDLDTVLSGYADRIDVMEDGSVEIIDFKTGTSPSVKQARTLLAPQLPLEGAMVRLGAFAVTKGPVVSISDLLYVRLRERELYDETLTHLDKKTGVETTGDRLSDAALVKFRQLVAAYRDPGQPFVSRPRPFLAGDYSGAYDHLARAREWSVGDDSGEETE</sequence>
<dbReference type="Pfam" id="PF12705">
    <property type="entry name" value="PDDEXK_1"/>
    <property type="match status" value="1"/>
</dbReference>
<dbReference type="InterPro" id="IPR011604">
    <property type="entry name" value="PDDEXK-like_dom_sf"/>
</dbReference>
<dbReference type="InterPro" id="IPR014153">
    <property type="entry name" value="Ds_break_AddB"/>
</dbReference>
<organism evidence="3 4">
    <name type="scientific">Aureimonas glaciei</name>
    <dbReference type="NCBI Taxonomy" id="1776957"/>
    <lineage>
        <taxon>Bacteria</taxon>
        <taxon>Pseudomonadati</taxon>
        <taxon>Pseudomonadota</taxon>
        <taxon>Alphaproteobacteria</taxon>
        <taxon>Hyphomicrobiales</taxon>
        <taxon>Aurantimonadaceae</taxon>
        <taxon>Aureimonas</taxon>
    </lineage>
</organism>
<evidence type="ECO:0000313" key="3">
    <source>
        <dbReference type="EMBL" id="GGD03171.1"/>
    </source>
</evidence>
<evidence type="ECO:0000256" key="1">
    <source>
        <dbReference type="SAM" id="MobiDB-lite"/>
    </source>
</evidence>
<dbReference type="NCBIfam" id="TIGR02786">
    <property type="entry name" value="addB_alphas"/>
    <property type="match status" value="1"/>
</dbReference>
<keyword evidence="4" id="KW-1185">Reference proteome</keyword>
<feature type="compositionally biased region" description="Pro residues" evidence="1">
    <location>
        <begin position="713"/>
        <end position="725"/>
    </location>
</feature>
<dbReference type="Gene3D" id="3.90.320.10">
    <property type="match status" value="1"/>
</dbReference>
<reference evidence="3" key="2">
    <citation type="submission" date="2020-09" db="EMBL/GenBank/DDBJ databases">
        <authorList>
            <person name="Sun Q."/>
            <person name="Zhou Y."/>
        </authorList>
    </citation>
    <scope>NUCLEOTIDE SEQUENCE</scope>
    <source>
        <strain evidence="3">CGMCC 1.15493</strain>
    </source>
</reference>
<dbReference type="EMBL" id="BMJJ01000001">
    <property type="protein sequence ID" value="GGD03171.1"/>
    <property type="molecule type" value="Genomic_DNA"/>
</dbReference>
<evidence type="ECO:0000259" key="2">
    <source>
        <dbReference type="Pfam" id="PF12705"/>
    </source>
</evidence>
<evidence type="ECO:0000313" key="4">
    <source>
        <dbReference type="Proteomes" id="UP000613160"/>
    </source>
</evidence>
<reference evidence="3" key="1">
    <citation type="journal article" date="2014" name="Int. J. Syst. Evol. Microbiol.">
        <title>Complete genome sequence of Corynebacterium casei LMG S-19264T (=DSM 44701T), isolated from a smear-ripened cheese.</title>
        <authorList>
            <consortium name="US DOE Joint Genome Institute (JGI-PGF)"/>
            <person name="Walter F."/>
            <person name="Albersmeier A."/>
            <person name="Kalinowski J."/>
            <person name="Ruckert C."/>
        </authorList>
    </citation>
    <scope>NUCLEOTIDE SEQUENCE</scope>
    <source>
        <strain evidence="3">CGMCC 1.15493</strain>
    </source>
</reference>
<accession>A0A916V1A0</accession>
<proteinExistence type="predicted"/>
<protein>
    <submittedName>
        <fullName evidence="3">Double-strand break repair protein AddB</fullName>
    </submittedName>
</protein>
<dbReference type="AlphaFoldDB" id="A0A916V1A0"/>
<dbReference type="Proteomes" id="UP000613160">
    <property type="component" value="Unassembled WGS sequence"/>
</dbReference>
<gene>
    <name evidence="3" type="ORF">GCM10011335_02390</name>
</gene>
<comment type="caution">
    <text evidence="3">The sequence shown here is derived from an EMBL/GenBank/DDBJ whole genome shotgun (WGS) entry which is preliminary data.</text>
</comment>
<dbReference type="SUPFAM" id="SSF52540">
    <property type="entry name" value="P-loop containing nucleoside triphosphate hydrolases"/>
    <property type="match status" value="1"/>
</dbReference>
<dbReference type="InterPro" id="IPR038726">
    <property type="entry name" value="PDDEXK_AddAB-type"/>
</dbReference>
<feature type="domain" description="PD-(D/E)XK endonuclease-like" evidence="2">
    <location>
        <begin position="731"/>
        <end position="940"/>
    </location>
</feature>
<feature type="region of interest" description="Disordered" evidence="1">
    <location>
        <begin position="706"/>
        <end position="729"/>
    </location>
</feature>